<keyword evidence="2 4" id="KW-0694">RNA-binding</keyword>
<dbReference type="Pfam" id="PF01423">
    <property type="entry name" value="LSM"/>
    <property type="match status" value="1"/>
</dbReference>
<evidence type="ECO:0000259" key="6">
    <source>
        <dbReference type="SMART" id="SM00651"/>
    </source>
</evidence>
<proteinExistence type="inferred from homology"/>
<dbReference type="OrthoDB" id="10263346at2759"/>
<dbReference type="SMART" id="SM00651">
    <property type="entry name" value="Sm"/>
    <property type="match status" value="1"/>
</dbReference>
<dbReference type="InterPro" id="IPR044642">
    <property type="entry name" value="PTHR15588"/>
</dbReference>
<evidence type="ECO:0000256" key="4">
    <source>
        <dbReference type="RuleBase" id="RU365047"/>
    </source>
</evidence>
<dbReference type="GO" id="GO:1990726">
    <property type="term" value="C:Lsm1-7-Pat1 complex"/>
    <property type="evidence" value="ECO:0007669"/>
    <property type="project" value="TreeGrafter"/>
</dbReference>
<dbReference type="CDD" id="cd01728">
    <property type="entry name" value="LSm1"/>
    <property type="match status" value="1"/>
</dbReference>
<evidence type="ECO:0000313" key="7">
    <source>
        <dbReference type="EMBL" id="TDH66666.1"/>
    </source>
</evidence>
<comment type="subcellular location">
    <subcellularLocation>
        <location evidence="4">Cytoplasm</location>
    </subcellularLocation>
    <subcellularLocation>
        <location evidence="4">Cytoplasm</location>
        <location evidence="4">P-body</location>
    </subcellularLocation>
</comment>
<sequence>MNGIFPGNSSLVQQLDSAFLQSFLLLPSFQCISSTEQVLMVLRDGRHLVGYLRSFDQFSNIILENTFERHVAGKIFCDIELGLNIIRILRSYSTDCFNSGDNIVLLGELDSDKERDQPHMNRVELEEVLEAEERLNKEGNTSVRQQWDFDQQH</sequence>
<dbReference type="InterPro" id="IPR034104">
    <property type="entry name" value="Lsm1"/>
</dbReference>
<evidence type="ECO:0000256" key="3">
    <source>
        <dbReference type="ARBA" id="ARBA00023274"/>
    </source>
</evidence>
<evidence type="ECO:0000313" key="8">
    <source>
        <dbReference type="Proteomes" id="UP000294530"/>
    </source>
</evidence>
<dbReference type="PANTHER" id="PTHR15588">
    <property type="entry name" value="LSM1"/>
    <property type="match status" value="1"/>
</dbReference>
<keyword evidence="8" id="KW-1185">Reference proteome</keyword>
<name>A0A976FHI0_BRELC</name>
<feature type="domain" description="Sm" evidence="6">
    <location>
        <begin position="26"/>
        <end position="108"/>
    </location>
</feature>
<dbReference type="EMBL" id="SHOA02000202">
    <property type="protein sequence ID" value="TDH66666.1"/>
    <property type="molecule type" value="Genomic_DNA"/>
</dbReference>
<evidence type="ECO:0000256" key="5">
    <source>
        <dbReference type="SAM" id="MobiDB-lite"/>
    </source>
</evidence>
<protein>
    <recommendedName>
        <fullName evidence="4">U6 snRNA-associated Sm-like protein LSm1</fullName>
    </recommendedName>
</protein>
<feature type="region of interest" description="Disordered" evidence="5">
    <location>
        <begin position="134"/>
        <end position="153"/>
    </location>
</feature>
<dbReference type="InterPro" id="IPR001163">
    <property type="entry name" value="Sm_dom_euk/arc"/>
</dbReference>
<dbReference type="GO" id="GO:0000290">
    <property type="term" value="P:deadenylation-dependent decapping of nuclear-transcribed mRNA"/>
    <property type="evidence" value="ECO:0007669"/>
    <property type="project" value="TreeGrafter"/>
</dbReference>
<dbReference type="InterPro" id="IPR010920">
    <property type="entry name" value="LSM_dom_sf"/>
</dbReference>
<reference evidence="7 8" key="1">
    <citation type="journal article" date="2021" name="Genome Biol.">
        <title>AFLAP: assembly-free linkage analysis pipeline using k-mers from genome sequencing data.</title>
        <authorList>
            <person name="Fletcher K."/>
            <person name="Zhang L."/>
            <person name="Gil J."/>
            <person name="Han R."/>
            <person name="Cavanaugh K."/>
            <person name="Michelmore R."/>
        </authorList>
    </citation>
    <scope>NUCLEOTIDE SEQUENCE [LARGE SCALE GENOMIC DNA]</scope>
    <source>
        <strain evidence="7 8">SF5</strain>
    </source>
</reference>
<dbReference type="AlphaFoldDB" id="A0A976FHI0"/>
<organism evidence="7 8">
    <name type="scientific">Bremia lactucae</name>
    <name type="common">Lettuce downy mildew</name>
    <dbReference type="NCBI Taxonomy" id="4779"/>
    <lineage>
        <taxon>Eukaryota</taxon>
        <taxon>Sar</taxon>
        <taxon>Stramenopiles</taxon>
        <taxon>Oomycota</taxon>
        <taxon>Peronosporomycetes</taxon>
        <taxon>Peronosporales</taxon>
        <taxon>Peronosporaceae</taxon>
        <taxon>Bremia</taxon>
    </lineage>
</organism>
<comment type="similarity">
    <text evidence="4">Belongs to the snRNP Sm proteins family.</text>
</comment>
<keyword evidence="4" id="KW-0507">mRNA processing</keyword>
<dbReference type="GO" id="GO:0006397">
    <property type="term" value="P:mRNA processing"/>
    <property type="evidence" value="ECO:0007669"/>
    <property type="project" value="UniProtKB-UniRule"/>
</dbReference>
<evidence type="ECO:0000256" key="2">
    <source>
        <dbReference type="ARBA" id="ARBA00022884"/>
    </source>
</evidence>
<keyword evidence="1 4" id="KW-0963">Cytoplasm</keyword>
<keyword evidence="3 4" id="KW-0687">Ribonucleoprotein</keyword>
<dbReference type="SUPFAM" id="SSF50182">
    <property type="entry name" value="Sm-like ribonucleoproteins"/>
    <property type="match status" value="1"/>
</dbReference>
<dbReference type="GO" id="GO:0003729">
    <property type="term" value="F:mRNA binding"/>
    <property type="evidence" value="ECO:0007669"/>
    <property type="project" value="TreeGrafter"/>
</dbReference>
<gene>
    <name evidence="4" type="primary">LSM1</name>
    <name evidence="7" type="ORF">CCR75_005185</name>
</gene>
<dbReference type="GO" id="GO:1990904">
    <property type="term" value="C:ribonucleoprotein complex"/>
    <property type="evidence" value="ECO:0007669"/>
    <property type="project" value="UniProtKB-KW"/>
</dbReference>
<evidence type="ECO:0000256" key="1">
    <source>
        <dbReference type="ARBA" id="ARBA00022490"/>
    </source>
</evidence>
<comment type="subunit">
    <text evidence="4">LSm subunits form a heteromer with a donut shape.</text>
</comment>
<dbReference type="PANTHER" id="PTHR15588:SF8">
    <property type="entry name" value="U6 SNRNA-ASSOCIATED SM-LIKE PROTEIN LSM1"/>
    <property type="match status" value="1"/>
</dbReference>
<feature type="compositionally biased region" description="Polar residues" evidence="5">
    <location>
        <begin position="138"/>
        <end position="153"/>
    </location>
</feature>
<dbReference type="GO" id="GO:0000932">
    <property type="term" value="C:P-body"/>
    <property type="evidence" value="ECO:0007669"/>
    <property type="project" value="UniProtKB-SubCell"/>
</dbReference>
<dbReference type="Proteomes" id="UP000294530">
    <property type="component" value="Unassembled WGS sequence"/>
</dbReference>
<accession>A0A976FHI0</accession>
<dbReference type="Gene3D" id="2.30.30.100">
    <property type="match status" value="1"/>
</dbReference>
<comment type="function">
    <text evidence="4">Probably involved with other LSm subunits in the general process of degradation of mRNAs.</text>
</comment>
<comment type="caution">
    <text evidence="7">The sequence shown here is derived from an EMBL/GenBank/DDBJ whole genome shotgun (WGS) entry which is preliminary data.</text>
</comment>